<evidence type="ECO:0000313" key="2">
    <source>
        <dbReference type="EMBL" id="RDE52326.1"/>
    </source>
</evidence>
<dbReference type="SUPFAM" id="SSF48452">
    <property type="entry name" value="TPR-like"/>
    <property type="match status" value="1"/>
</dbReference>
<keyword evidence="1" id="KW-0472">Membrane</keyword>
<gene>
    <name evidence="2" type="ORF">DVS81_00720</name>
</gene>
<dbReference type="InterPro" id="IPR011990">
    <property type="entry name" value="TPR-like_helical_dom_sf"/>
</dbReference>
<dbReference type="Proteomes" id="UP000253831">
    <property type="component" value="Unassembled WGS sequence"/>
</dbReference>
<dbReference type="AlphaFoldDB" id="A0A369XU25"/>
<feature type="transmembrane region" description="Helical" evidence="1">
    <location>
        <begin position="188"/>
        <end position="206"/>
    </location>
</feature>
<evidence type="ECO:0008006" key="4">
    <source>
        <dbReference type="Google" id="ProtNLM"/>
    </source>
</evidence>
<sequence length="409" mass="43812">MDPWSLEGLQVQSVPAIWIDNGSEFVRESSSASDGYLQLRGRLQVRAGALLDPIAIAEIRLRTADSAAKAKVLSAFAVGASIVMCRYLPRDPQGWGGARMVVGGERSIALSRASVAAPLKLSVEGASVNLCIAFARSAKVGEVLLLEFGGRSFTVQLTDTPNTPVTAEGNIATPSAPFTWPIPSRRTVWIAAASLLALGLGVFASWRWRVRRQRLAAIDPRFLPRNGVSGPRRVSAEHCRTSFVPVGANTGPGKADFAAALREIQGERFSEADALLAQAISKGLPATFECGAWSLRGQAAIALGDIDAAIDCFLKTLEGPAVTTQAALPAVMHLAVIYRALGMRSDAKRMEALAKTLAEALKGLDLELVLAPEMVKRIRNDARAYRQTLRLSAWSRLGMLLTGEFKRSP</sequence>
<accession>A0A369XU25</accession>
<evidence type="ECO:0000256" key="1">
    <source>
        <dbReference type="SAM" id="Phobius"/>
    </source>
</evidence>
<keyword evidence="1" id="KW-0812">Transmembrane</keyword>
<name>A0A369XU25_9PROT</name>
<protein>
    <recommendedName>
        <fullName evidence="4">Tetratricopeptide repeat protein</fullName>
    </recommendedName>
</protein>
<comment type="caution">
    <text evidence="2">The sequence shown here is derived from an EMBL/GenBank/DDBJ whole genome shotgun (WGS) entry which is preliminary data.</text>
</comment>
<proteinExistence type="predicted"/>
<keyword evidence="1" id="KW-1133">Transmembrane helix</keyword>
<evidence type="ECO:0000313" key="3">
    <source>
        <dbReference type="Proteomes" id="UP000253831"/>
    </source>
</evidence>
<organism evidence="2 3">
    <name type="scientific">Candidatus Accumulibacter meliphilus</name>
    <dbReference type="NCBI Taxonomy" id="2211374"/>
    <lineage>
        <taxon>Bacteria</taxon>
        <taxon>Pseudomonadati</taxon>
        <taxon>Pseudomonadota</taxon>
        <taxon>Betaproteobacteria</taxon>
        <taxon>Candidatus Accumulibacter</taxon>
    </lineage>
</organism>
<dbReference type="Gene3D" id="1.25.40.10">
    <property type="entry name" value="Tetratricopeptide repeat domain"/>
    <property type="match status" value="1"/>
</dbReference>
<reference evidence="2 3" key="1">
    <citation type="submission" date="2018-05" db="EMBL/GenBank/DDBJ databases">
        <title>Integrated omic analyses show evidence that a Ca. Accumulibacter phosphatis strain performs denitrification under micro-aerobic conditions.</title>
        <authorList>
            <person name="Camejo P.Y."/>
            <person name="Katherine M.D."/>
            <person name="Daniel N.R."/>
        </authorList>
    </citation>
    <scope>NUCLEOTIDE SEQUENCE [LARGE SCALE GENOMIC DNA]</scope>
    <source>
        <strain evidence="2">UW-LDO-IC</strain>
    </source>
</reference>
<dbReference type="EMBL" id="QPGA01000001">
    <property type="protein sequence ID" value="RDE52326.1"/>
    <property type="molecule type" value="Genomic_DNA"/>
</dbReference>